<proteinExistence type="predicted"/>
<sequence>MISQILIFLFIQALSQVVANTDQTQQTTTAKGVDYLNGYGTFTPSNLALWKVDSPSTDVQFKSVEVNGISSLQIVKSASAPLAFLTHHLSYQFPQNINPVHLMFNFYSTNVDTEDTNLRLLNSNLNKTVVLFRCGNAGFVRVNDNQMIDFYNSTIEEKSDPSEPTWTRCDIFLDWNSQTLRVYLNQTFKAEVNFYFNDVPNIDTIRVYNLKPSTMGYFQNIMVCDLPSCDGFLNSLLLKPIWSYLFIITLLLIL</sequence>
<evidence type="ECO:0008006" key="4">
    <source>
        <dbReference type="Google" id="ProtNLM"/>
    </source>
</evidence>
<gene>
    <name evidence="2" type="ORF">TTHERM_00760800</name>
</gene>
<organism evidence="2 3">
    <name type="scientific">Tetrahymena thermophila (strain SB210)</name>
    <dbReference type="NCBI Taxonomy" id="312017"/>
    <lineage>
        <taxon>Eukaryota</taxon>
        <taxon>Sar</taxon>
        <taxon>Alveolata</taxon>
        <taxon>Ciliophora</taxon>
        <taxon>Intramacronucleata</taxon>
        <taxon>Oligohymenophorea</taxon>
        <taxon>Hymenostomatida</taxon>
        <taxon>Tetrahymenina</taxon>
        <taxon>Tetrahymenidae</taxon>
        <taxon>Tetrahymena</taxon>
    </lineage>
</organism>
<dbReference type="EMBL" id="GG662440">
    <property type="protein sequence ID" value="EAR84033.2"/>
    <property type="molecule type" value="Genomic_DNA"/>
</dbReference>
<evidence type="ECO:0000313" key="3">
    <source>
        <dbReference type="Proteomes" id="UP000009168"/>
    </source>
</evidence>
<dbReference type="HOGENOM" id="CLU_1096137_0_0_1"/>
<keyword evidence="1" id="KW-0732">Signal</keyword>
<accession>I7MFM0</accession>
<dbReference type="InParanoid" id="I7MFM0"/>
<dbReference type="OrthoDB" id="284871at2759"/>
<protein>
    <recommendedName>
        <fullName evidence="4">Transmembrane protein</fullName>
    </recommendedName>
</protein>
<reference evidence="3" key="1">
    <citation type="journal article" date="2006" name="PLoS Biol.">
        <title>Macronuclear genome sequence of the ciliate Tetrahymena thermophila, a model eukaryote.</title>
        <authorList>
            <person name="Eisen J.A."/>
            <person name="Coyne R.S."/>
            <person name="Wu M."/>
            <person name="Wu D."/>
            <person name="Thiagarajan M."/>
            <person name="Wortman J.R."/>
            <person name="Badger J.H."/>
            <person name="Ren Q."/>
            <person name="Amedeo P."/>
            <person name="Jones K.M."/>
            <person name="Tallon L.J."/>
            <person name="Delcher A.L."/>
            <person name="Salzberg S.L."/>
            <person name="Silva J.C."/>
            <person name="Haas B.J."/>
            <person name="Majoros W.H."/>
            <person name="Farzad M."/>
            <person name="Carlton J.M."/>
            <person name="Smith R.K. Jr."/>
            <person name="Garg J."/>
            <person name="Pearlman R.E."/>
            <person name="Karrer K.M."/>
            <person name="Sun L."/>
            <person name="Manning G."/>
            <person name="Elde N.C."/>
            <person name="Turkewitz A.P."/>
            <person name="Asai D.J."/>
            <person name="Wilkes D.E."/>
            <person name="Wang Y."/>
            <person name="Cai H."/>
            <person name="Collins K."/>
            <person name="Stewart B.A."/>
            <person name="Lee S.R."/>
            <person name="Wilamowska K."/>
            <person name="Weinberg Z."/>
            <person name="Ruzzo W.L."/>
            <person name="Wloga D."/>
            <person name="Gaertig J."/>
            <person name="Frankel J."/>
            <person name="Tsao C.-C."/>
            <person name="Gorovsky M.A."/>
            <person name="Keeling P.J."/>
            <person name="Waller R.F."/>
            <person name="Patron N.J."/>
            <person name="Cherry J.M."/>
            <person name="Stover N.A."/>
            <person name="Krieger C.J."/>
            <person name="del Toro C."/>
            <person name="Ryder H.F."/>
            <person name="Williamson S.C."/>
            <person name="Barbeau R.A."/>
            <person name="Hamilton E.P."/>
            <person name="Orias E."/>
        </authorList>
    </citation>
    <scope>NUCLEOTIDE SEQUENCE [LARGE SCALE GENOMIC DNA]</scope>
    <source>
        <strain evidence="3">SB210</strain>
    </source>
</reference>
<dbReference type="GeneID" id="7839893"/>
<dbReference type="KEGG" id="tet:TTHERM_00760800"/>
<feature type="chain" id="PRO_5003712312" description="Transmembrane protein" evidence="1">
    <location>
        <begin position="20"/>
        <end position="254"/>
    </location>
</feature>
<dbReference type="AlphaFoldDB" id="I7MFM0"/>
<evidence type="ECO:0000256" key="1">
    <source>
        <dbReference type="SAM" id="SignalP"/>
    </source>
</evidence>
<name>I7MFM0_TETTS</name>
<keyword evidence="3" id="KW-1185">Reference proteome</keyword>
<evidence type="ECO:0000313" key="2">
    <source>
        <dbReference type="EMBL" id="EAR84033.2"/>
    </source>
</evidence>
<feature type="signal peptide" evidence="1">
    <location>
        <begin position="1"/>
        <end position="19"/>
    </location>
</feature>
<dbReference type="Proteomes" id="UP000009168">
    <property type="component" value="Unassembled WGS sequence"/>
</dbReference>
<dbReference type="eggNOG" id="ENOG502SSFJ">
    <property type="taxonomic scope" value="Eukaryota"/>
</dbReference>
<dbReference type="RefSeq" id="XP_001031696.2">
    <property type="nucleotide sequence ID" value="XM_001031696.3"/>
</dbReference>